<feature type="compositionally biased region" description="Pro residues" evidence="1">
    <location>
        <begin position="336"/>
        <end position="349"/>
    </location>
</feature>
<feature type="chain" id="PRO_5030029114" description="Calcineurin-like phosphoesterase" evidence="2">
    <location>
        <begin position="26"/>
        <end position="424"/>
    </location>
</feature>
<protein>
    <recommendedName>
        <fullName evidence="5">Calcineurin-like phosphoesterase</fullName>
    </recommendedName>
</protein>
<sequence>MLRALAGIFGIAFAFAAAPTRSAHAAESARFAFAVIGNAIGSQNDEAAAQKLIDAIGRDPRISFVVYDGNLKAAGEPCGDALYERRHALLEASRPALVFVPGQHDWSTCSSAASGAYDPVERLDLLRQTIFSDPSSLGQNPLSLTRESEVPRFRPYRENVRWQAGDTVFVAMNLPDGNNHYLTAGGRNGEFEDRVIANGFWLEHAAEYAKRRNARAIVIFVQGNPWATERRERSERFGWLRFGHRPRDGYVEFRRSLAKLAQTFDGPVLVVHMDDAKLPRGFEIDQPLKNDKGATIANVTRIAVALRDPATQWLHVDADMERRPPLRIGVRDVPKRLPPLPPQAQPPLLPRDGETPALPDMPEISSMPNVTEVPQGVPEMLQQQAASGGFAPPQPASPATPPAGGAGYLPQPAAPAGAGAMHGN</sequence>
<accession>A0A1H7N7P3</accession>
<evidence type="ECO:0000313" key="3">
    <source>
        <dbReference type="EMBL" id="SEL19500.1"/>
    </source>
</evidence>
<dbReference type="RefSeq" id="WP_090543773.1">
    <property type="nucleotide sequence ID" value="NZ_FNSR01000001.1"/>
</dbReference>
<evidence type="ECO:0000256" key="2">
    <source>
        <dbReference type="SAM" id="SignalP"/>
    </source>
</evidence>
<dbReference type="AlphaFoldDB" id="A0A1H7N7P3"/>
<proteinExistence type="predicted"/>
<feature type="region of interest" description="Disordered" evidence="1">
    <location>
        <begin position="331"/>
        <end position="424"/>
    </location>
</feature>
<name>A0A1H7N7P3_9BURK</name>
<dbReference type="STRING" id="416943.SAMN05445871_1590"/>
<dbReference type="EMBL" id="FOAJ01000005">
    <property type="protein sequence ID" value="SEL19500.1"/>
    <property type="molecule type" value="Genomic_DNA"/>
</dbReference>
<feature type="compositionally biased region" description="Pro residues" evidence="1">
    <location>
        <begin position="392"/>
        <end position="401"/>
    </location>
</feature>
<evidence type="ECO:0000256" key="1">
    <source>
        <dbReference type="SAM" id="MobiDB-lite"/>
    </source>
</evidence>
<evidence type="ECO:0008006" key="5">
    <source>
        <dbReference type="Google" id="ProtNLM"/>
    </source>
</evidence>
<reference evidence="4" key="1">
    <citation type="submission" date="2016-10" db="EMBL/GenBank/DDBJ databases">
        <authorList>
            <person name="Varghese N."/>
            <person name="Submissions S."/>
        </authorList>
    </citation>
    <scope>NUCLEOTIDE SEQUENCE [LARGE SCALE GENOMIC DNA]</scope>
    <source>
        <strain evidence="4">LMG 26416</strain>
    </source>
</reference>
<gene>
    <name evidence="3" type="ORF">SAMN05192542_105364</name>
</gene>
<dbReference type="Proteomes" id="UP000199120">
    <property type="component" value="Unassembled WGS sequence"/>
</dbReference>
<feature type="signal peptide" evidence="2">
    <location>
        <begin position="1"/>
        <end position="25"/>
    </location>
</feature>
<feature type="compositionally biased region" description="Low complexity" evidence="1">
    <location>
        <begin position="408"/>
        <end position="424"/>
    </location>
</feature>
<keyword evidence="4" id="KW-1185">Reference proteome</keyword>
<evidence type="ECO:0000313" key="4">
    <source>
        <dbReference type="Proteomes" id="UP000199120"/>
    </source>
</evidence>
<keyword evidence="2" id="KW-0732">Signal</keyword>
<organism evidence="3 4">
    <name type="scientific">Paraburkholderia caballeronis</name>
    <dbReference type="NCBI Taxonomy" id="416943"/>
    <lineage>
        <taxon>Bacteria</taxon>
        <taxon>Pseudomonadati</taxon>
        <taxon>Pseudomonadota</taxon>
        <taxon>Betaproteobacteria</taxon>
        <taxon>Burkholderiales</taxon>
        <taxon>Burkholderiaceae</taxon>
        <taxon>Paraburkholderia</taxon>
    </lineage>
</organism>
<dbReference type="OrthoDB" id="58809at2"/>